<sequence length="408" mass="44582">MPIASRRTRERLAASPDTARARCAHDAPHAPTARLPMMPDTALPDTPDTPDTPARTFPAAAHADAADLPTLAAQPVRERLAAFGAPPAALDALLRAGATRLLDSDMIIAQPRAHAAARAAERATTPLRYEQSAQTEAVLEQIAHEGLAPHFKPFMRGFSHVMSALFLTPEQDAKVQAYRAAGHHLRFLMSDGGGPALAAWRSTVRVEHGRTRLAIDKVWGIEAHRESIGLVAVRAPGAFMPAAYLVWPEQYRTLERAACGEPFLEGGLQLGNVRGEIETTPEDRLRIGGPNVFNKYLTIVRPYFVRALMAHVGWLAREGRLALSPAHESVRRFVADAARAQSRSCVYGADVVQRVLALKFAANELLGDLVRGGAVRRFDDQRDLLALSKMEGSAYRCYYEIRMGTKRA</sequence>
<feature type="region of interest" description="Disordered" evidence="1">
    <location>
        <begin position="1"/>
        <end position="52"/>
    </location>
</feature>
<reference evidence="2 3" key="1">
    <citation type="submission" date="2005-09" db="EMBL/GenBank/DDBJ databases">
        <authorList>
            <person name="Woods D.E."/>
            <person name="Nierman W.C."/>
        </authorList>
    </citation>
    <scope>NUCLEOTIDE SEQUENCE [LARGE SCALE GENOMIC DNA]</scope>
    <source>
        <strain evidence="2 3">1710b</strain>
    </source>
</reference>
<organism evidence="2 3">
    <name type="scientific">Burkholderia pseudomallei (strain 1710b)</name>
    <dbReference type="NCBI Taxonomy" id="320372"/>
    <lineage>
        <taxon>Bacteria</taxon>
        <taxon>Pseudomonadati</taxon>
        <taxon>Pseudomonadota</taxon>
        <taxon>Betaproteobacteria</taxon>
        <taxon>Burkholderiales</taxon>
        <taxon>Burkholderiaceae</taxon>
        <taxon>Burkholderia</taxon>
        <taxon>pseudomallei group</taxon>
    </lineage>
</organism>
<accession>Q3JWC2</accession>
<evidence type="ECO:0000256" key="1">
    <source>
        <dbReference type="SAM" id="MobiDB-lite"/>
    </source>
</evidence>
<dbReference type="EMBL" id="CP000124">
    <property type="protein sequence ID" value="ABA50214.1"/>
    <property type="molecule type" value="Genomic_DNA"/>
</dbReference>
<dbReference type="EnsemblBacteria" id="ABA50214">
    <property type="protein sequence ID" value="ABA50214"/>
    <property type="gene ID" value="BURPS1710b_0717"/>
</dbReference>
<evidence type="ECO:0000313" key="3">
    <source>
        <dbReference type="Proteomes" id="UP000002700"/>
    </source>
</evidence>
<dbReference type="Proteomes" id="UP000002700">
    <property type="component" value="Chromosome I"/>
</dbReference>
<proteinExistence type="predicted"/>
<evidence type="ECO:0000313" key="2">
    <source>
        <dbReference type="EMBL" id="ABA50214.1"/>
    </source>
</evidence>
<name>Q3JWC2_BURP1</name>
<dbReference type="HOGENOM" id="CLU_749408_0_0_4"/>
<dbReference type="KEGG" id="bpm:BURPS1710b_0717"/>
<dbReference type="AlphaFoldDB" id="Q3JWC2"/>
<gene>
    <name evidence="2" type="ordered locus">BURPS1710b_0717</name>
</gene>
<feature type="compositionally biased region" description="Low complexity" evidence="1">
    <location>
        <begin position="39"/>
        <end position="52"/>
    </location>
</feature>
<protein>
    <submittedName>
        <fullName evidence="2">Uncharacterized protein</fullName>
    </submittedName>
</protein>
<feature type="compositionally biased region" description="Basic and acidic residues" evidence="1">
    <location>
        <begin position="19"/>
        <end position="28"/>
    </location>
</feature>